<comment type="similarity">
    <text evidence="2 7">Belongs to the pseudouridine synthase RluA family.</text>
</comment>
<evidence type="ECO:0000313" key="9">
    <source>
        <dbReference type="EMBL" id="PXV95546.1"/>
    </source>
</evidence>
<comment type="catalytic activity">
    <reaction evidence="1 7">
        <text>a uridine in RNA = a pseudouridine in RNA</text>
        <dbReference type="Rhea" id="RHEA:48348"/>
        <dbReference type="Rhea" id="RHEA-COMP:12068"/>
        <dbReference type="Rhea" id="RHEA-COMP:12069"/>
        <dbReference type="ChEBI" id="CHEBI:65314"/>
        <dbReference type="ChEBI" id="CHEBI:65315"/>
    </reaction>
</comment>
<sequence length="305" mass="34882">MIQNKFYVDENYSGERIDKYLSELLEKQTRSYIQRLIKDNLVLANGKIVKANYKISIGDLVEITIPDATVLNIEPQNIVIDILYEDEDILIVNKPKGMVVHPSAGHYDGTLVNAIMYHCKDHLSGINGVLRPGIVHRIDMDTTGILVVCKNDASHLSLTEQLKAHSITRKYRAIVHNCMKDEEGRIEGPIGRHPTDRKKMSINYKNGKEAVTHYKVLEHLSNYTYIECQLETGRTHQIRVHMSSINHPLLGDRIYGPTKCPFQLQGQTLHAMILGFLHPRTGKYVEFEAPLPEYFEKLLSILRKK</sequence>
<dbReference type="EMBL" id="QICS01000001">
    <property type="protein sequence ID" value="PXV95546.1"/>
    <property type="molecule type" value="Genomic_DNA"/>
</dbReference>
<dbReference type="InterPro" id="IPR002942">
    <property type="entry name" value="S4_RNA-bd"/>
</dbReference>
<dbReference type="InterPro" id="IPR036986">
    <property type="entry name" value="S4_RNA-bd_sf"/>
</dbReference>
<dbReference type="CDD" id="cd00165">
    <property type="entry name" value="S4"/>
    <property type="match status" value="1"/>
</dbReference>
<evidence type="ECO:0000256" key="4">
    <source>
        <dbReference type="ARBA" id="ARBA00023235"/>
    </source>
</evidence>
<dbReference type="FunFam" id="3.30.2350.10:FF:000006">
    <property type="entry name" value="Pseudouridine synthase"/>
    <property type="match status" value="1"/>
</dbReference>
<name>A0A318EWU2_9FIRM</name>
<evidence type="ECO:0000259" key="8">
    <source>
        <dbReference type="SMART" id="SM00363"/>
    </source>
</evidence>
<dbReference type="Pfam" id="PF01479">
    <property type="entry name" value="S4"/>
    <property type="match status" value="1"/>
</dbReference>
<dbReference type="SUPFAM" id="SSF55174">
    <property type="entry name" value="Alpha-L RNA-binding motif"/>
    <property type="match status" value="1"/>
</dbReference>
<dbReference type="InterPro" id="IPR050188">
    <property type="entry name" value="RluA_PseudoU_synthase"/>
</dbReference>
<keyword evidence="3 6" id="KW-0694">RNA-binding</keyword>
<dbReference type="PROSITE" id="PS50889">
    <property type="entry name" value="S4"/>
    <property type="match status" value="1"/>
</dbReference>
<comment type="caution">
    <text evidence="9">The sequence shown here is derived from an EMBL/GenBank/DDBJ whole genome shotgun (WGS) entry which is preliminary data.</text>
</comment>
<dbReference type="GO" id="GO:0120159">
    <property type="term" value="F:rRNA pseudouridine synthase activity"/>
    <property type="evidence" value="ECO:0007669"/>
    <property type="project" value="UniProtKB-ARBA"/>
</dbReference>
<dbReference type="RefSeq" id="WP_110290014.1">
    <property type="nucleotide sequence ID" value="NZ_QICS01000001.1"/>
</dbReference>
<evidence type="ECO:0000256" key="5">
    <source>
        <dbReference type="PIRSR" id="PIRSR606225-1"/>
    </source>
</evidence>
<evidence type="ECO:0000313" key="10">
    <source>
        <dbReference type="Proteomes" id="UP000247523"/>
    </source>
</evidence>
<dbReference type="EC" id="5.4.99.-" evidence="7"/>
<accession>A0A318EWU2</accession>
<dbReference type="CDD" id="cd02869">
    <property type="entry name" value="PseudoU_synth_RluA_like"/>
    <property type="match status" value="1"/>
</dbReference>
<dbReference type="AlphaFoldDB" id="A0A318EWU2"/>
<feature type="active site" evidence="5">
    <location>
        <position position="139"/>
    </location>
</feature>
<dbReference type="InterPro" id="IPR006145">
    <property type="entry name" value="PsdUridine_synth_RsuA/RluA"/>
</dbReference>
<dbReference type="PANTHER" id="PTHR21600">
    <property type="entry name" value="MITOCHONDRIAL RNA PSEUDOURIDINE SYNTHASE"/>
    <property type="match status" value="1"/>
</dbReference>
<evidence type="ECO:0000256" key="3">
    <source>
        <dbReference type="ARBA" id="ARBA00022884"/>
    </source>
</evidence>
<dbReference type="InterPro" id="IPR006225">
    <property type="entry name" value="PsdUridine_synth_RluC/D"/>
</dbReference>
<organism evidence="9 10">
    <name type="scientific">Lachnotalea glycerini</name>
    <dbReference type="NCBI Taxonomy" id="1763509"/>
    <lineage>
        <taxon>Bacteria</taxon>
        <taxon>Bacillati</taxon>
        <taxon>Bacillota</taxon>
        <taxon>Clostridia</taxon>
        <taxon>Lachnospirales</taxon>
        <taxon>Lachnospiraceae</taxon>
        <taxon>Lachnotalea</taxon>
    </lineage>
</organism>
<dbReference type="PANTHER" id="PTHR21600:SF44">
    <property type="entry name" value="RIBOSOMAL LARGE SUBUNIT PSEUDOURIDINE SYNTHASE D"/>
    <property type="match status" value="1"/>
</dbReference>
<evidence type="ECO:0000256" key="6">
    <source>
        <dbReference type="PROSITE-ProRule" id="PRU00182"/>
    </source>
</evidence>
<feature type="domain" description="RNA-binding S4" evidence="8">
    <location>
        <begin position="15"/>
        <end position="79"/>
    </location>
</feature>
<dbReference type="GO" id="GO:0000455">
    <property type="term" value="P:enzyme-directed rRNA pseudouridine synthesis"/>
    <property type="evidence" value="ECO:0007669"/>
    <property type="project" value="UniProtKB-ARBA"/>
</dbReference>
<dbReference type="InterPro" id="IPR006224">
    <property type="entry name" value="PsdUridine_synth_RluA-like_CS"/>
</dbReference>
<dbReference type="Gene3D" id="3.10.290.10">
    <property type="entry name" value="RNA-binding S4 domain"/>
    <property type="match status" value="1"/>
</dbReference>
<dbReference type="InterPro" id="IPR020103">
    <property type="entry name" value="PsdUridine_synth_cat_dom_sf"/>
</dbReference>
<evidence type="ECO:0000256" key="7">
    <source>
        <dbReference type="RuleBase" id="RU362028"/>
    </source>
</evidence>
<dbReference type="Gene3D" id="3.30.2350.10">
    <property type="entry name" value="Pseudouridine synthase"/>
    <property type="match status" value="1"/>
</dbReference>
<dbReference type="NCBIfam" id="TIGR00005">
    <property type="entry name" value="rluA_subfam"/>
    <property type="match status" value="1"/>
</dbReference>
<dbReference type="SMART" id="SM00363">
    <property type="entry name" value="S4"/>
    <property type="match status" value="1"/>
</dbReference>
<proteinExistence type="inferred from homology"/>
<dbReference type="Proteomes" id="UP000247523">
    <property type="component" value="Unassembled WGS sequence"/>
</dbReference>
<reference evidence="9 10" key="1">
    <citation type="submission" date="2018-05" db="EMBL/GenBank/DDBJ databases">
        <title>Genomic Encyclopedia of Type Strains, Phase IV (KMG-IV): sequencing the most valuable type-strain genomes for metagenomic binning, comparative biology and taxonomic classification.</title>
        <authorList>
            <person name="Goeker M."/>
        </authorList>
    </citation>
    <scope>NUCLEOTIDE SEQUENCE [LARGE SCALE GENOMIC DNA]</scope>
    <source>
        <strain evidence="9 10">DSM 28816</strain>
    </source>
</reference>
<gene>
    <name evidence="9" type="ORF">C8E03_101175</name>
</gene>
<dbReference type="GO" id="GO:0003723">
    <property type="term" value="F:RNA binding"/>
    <property type="evidence" value="ECO:0007669"/>
    <property type="project" value="UniProtKB-KW"/>
</dbReference>
<keyword evidence="4 7" id="KW-0413">Isomerase</keyword>
<evidence type="ECO:0000256" key="1">
    <source>
        <dbReference type="ARBA" id="ARBA00000073"/>
    </source>
</evidence>
<protein>
    <recommendedName>
        <fullName evidence="7">Pseudouridine synthase</fullName>
        <ecNumber evidence="7">5.4.99.-</ecNumber>
    </recommendedName>
</protein>
<dbReference type="SUPFAM" id="SSF55120">
    <property type="entry name" value="Pseudouridine synthase"/>
    <property type="match status" value="1"/>
</dbReference>
<dbReference type="Pfam" id="PF00849">
    <property type="entry name" value="PseudoU_synth_2"/>
    <property type="match status" value="1"/>
</dbReference>
<comment type="function">
    <text evidence="7">Responsible for synthesis of pseudouridine from uracil.</text>
</comment>
<evidence type="ECO:0000256" key="2">
    <source>
        <dbReference type="ARBA" id="ARBA00010876"/>
    </source>
</evidence>
<dbReference type="PROSITE" id="PS01129">
    <property type="entry name" value="PSI_RLU"/>
    <property type="match status" value="1"/>
</dbReference>